<reference evidence="7" key="2">
    <citation type="submission" date="2020-04" db="EMBL/GenBank/DDBJ databases">
        <authorList>
            <consortium name="NCBI Genome Project"/>
        </authorList>
    </citation>
    <scope>NUCLEOTIDE SEQUENCE</scope>
    <source>
        <strain evidence="7">CBS 342.82</strain>
    </source>
</reference>
<feature type="compositionally biased region" description="Low complexity" evidence="4">
    <location>
        <begin position="105"/>
        <end position="114"/>
    </location>
</feature>
<evidence type="ECO:0000256" key="4">
    <source>
        <dbReference type="SAM" id="MobiDB-lite"/>
    </source>
</evidence>
<dbReference type="PANTHER" id="PTHR31001:SF77">
    <property type="entry name" value="TRANSCRIPTION FACTOR, PUTATIVE (AFU_ORTHOLOGUE AFUA_3G12940)-RELATED"/>
    <property type="match status" value="1"/>
</dbReference>
<dbReference type="InterPro" id="IPR007219">
    <property type="entry name" value="XnlR_reg_dom"/>
</dbReference>
<comment type="subcellular location">
    <subcellularLocation>
        <location evidence="1">Nucleus</location>
    </subcellularLocation>
</comment>
<gene>
    <name evidence="7" type="ORF">K489DRAFT_421755</name>
</gene>
<evidence type="ECO:0000313" key="6">
    <source>
        <dbReference type="Proteomes" id="UP000504637"/>
    </source>
</evidence>
<dbReference type="InterPro" id="IPR036864">
    <property type="entry name" value="Zn2-C6_fun-type_DNA-bd_sf"/>
</dbReference>
<dbReference type="Proteomes" id="UP000504637">
    <property type="component" value="Unplaced"/>
</dbReference>
<dbReference type="RefSeq" id="XP_033462493.1">
    <property type="nucleotide sequence ID" value="XM_033608229.1"/>
</dbReference>
<dbReference type="GO" id="GO:0005634">
    <property type="term" value="C:nucleus"/>
    <property type="evidence" value="ECO:0007669"/>
    <property type="project" value="UniProtKB-SubCell"/>
</dbReference>
<dbReference type="GO" id="GO:0003677">
    <property type="term" value="F:DNA binding"/>
    <property type="evidence" value="ECO:0007669"/>
    <property type="project" value="InterPro"/>
</dbReference>
<feature type="domain" description="Zn(2)-C6 fungal-type" evidence="5">
    <location>
        <begin position="23"/>
        <end position="51"/>
    </location>
</feature>
<evidence type="ECO:0000259" key="5">
    <source>
        <dbReference type="PROSITE" id="PS50048"/>
    </source>
</evidence>
<keyword evidence="3" id="KW-0539">Nucleus</keyword>
<keyword evidence="6" id="KW-1185">Reference proteome</keyword>
<dbReference type="SUPFAM" id="SSF57701">
    <property type="entry name" value="Zn2/Cys6 DNA-binding domain"/>
    <property type="match status" value="1"/>
</dbReference>
<dbReference type="GO" id="GO:0000981">
    <property type="term" value="F:DNA-binding transcription factor activity, RNA polymerase II-specific"/>
    <property type="evidence" value="ECO:0007669"/>
    <property type="project" value="InterPro"/>
</dbReference>
<dbReference type="AlphaFoldDB" id="A0A6J3MF15"/>
<dbReference type="SMART" id="SM00066">
    <property type="entry name" value="GAL4"/>
    <property type="match status" value="1"/>
</dbReference>
<feature type="region of interest" description="Disordered" evidence="4">
    <location>
        <begin position="532"/>
        <end position="581"/>
    </location>
</feature>
<evidence type="ECO:0000313" key="7">
    <source>
        <dbReference type="RefSeq" id="XP_033462493.1"/>
    </source>
</evidence>
<accession>A0A6J3MF15</accession>
<protein>
    <recommendedName>
        <fullName evidence="5">Zn(2)-C6 fungal-type domain-containing protein</fullName>
    </recommendedName>
</protein>
<dbReference type="GO" id="GO:0008270">
    <property type="term" value="F:zinc ion binding"/>
    <property type="evidence" value="ECO:0007669"/>
    <property type="project" value="InterPro"/>
</dbReference>
<evidence type="ECO:0000256" key="3">
    <source>
        <dbReference type="ARBA" id="ARBA00023242"/>
    </source>
</evidence>
<name>A0A6J3MF15_9PEZI</name>
<dbReference type="Gene3D" id="4.10.240.10">
    <property type="entry name" value="Zn(2)-C6 fungal-type DNA-binding domain"/>
    <property type="match status" value="1"/>
</dbReference>
<dbReference type="Pfam" id="PF00172">
    <property type="entry name" value="Zn_clus"/>
    <property type="match status" value="1"/>
</dbReference>
<dbReference type="GeneID" id="54366029"/>
<dbReference type="PROSITE" id="PS50048">
    <property type="entry name" value="ZN2_CY6_FUNGAL_2"/>
    <property type="match status" value="1"/>
</dbReference>
<dbReference type="Pfam" id="PF04082">
    <property type="entry name" value="Fungal_trans"/>
    <property type="match status" value="1"/>
</dbReference>
<evidence type="ECO:0000256" key="1">
    <source>
        <dbReference type="ARBA" id="ARBA00004123"/>
    </source>
</evidence>
<reference evidence="7" key="1">
    <citation type="submission" date="2020-01" db="EMBL/GenBank/DDBJ databases">
        <authorList>
            <consortium name="DOE Joint Genome Institute"/>
            <person name="Haridas S."/>
            <person name="Albert R."/>
            <person name="Binder M."/>
            <person name="Bloem J."/>
            <person name="Labutti K."/>
            <person name="Salamov A."/>
            <person name="Andreopoulos B."/>
            <person name="Baker S.E."/>
            <person name="Barry K."/>
            <person name="Bills G."/>
            <person name="Bluhm B.H."/>
            <person name="Cannon C."/>
            <person name="Castanera R."/>
            <person name="Culley D.E."/>
            <person name="Daum C."/>
            <person name="Ezra D."/>
            <person name="Gonzalez J.B."/>
            <person name="Henrissat B."/>
            <person name="Kuo A."/>
            <person name="Liang C."/>
            <person name="Lipzen A."/>
            <person name="Lutzoni F."/>
            <person name="Magnuson J."/>
            <person name="Mondo S."/>
            <person name="Nolan M."/>
            <person name="Ohm R."/>
            <person name="Pangilinan J."/>
            <person name="Park H.-J."/>
            <person name="Ramirez L."/>
            <person name="Alfaro M."/>
            <person name="Sun H."/>
            <person name="Tritt A."/>
            <person name="Yoshinaga Y."/>
            <person name="Zwiers L.-H."/>
            <person name="Turgeon B.G."/>
            <person name="Goodwin S.B."/>
            <person name="Spatafora J.W."/>
            <person name="Crous P.W."/>
            <person name="Grigoriev I.V."/>
        </authorList>
    </citation>
    <scope>NUCLEOTIDE SEQUENCE</scope>
    <source>
        <strain evidence="7">CBS 342.82</strain>
    </source>
</reference>
<reference evidence="7" key="3">
    <citation type="submission" date="2025-08" db="UniProtKB">
        <authorList>
            <consortium name="RefSeq"/>
        </authorList>
    </citation>
    <scope>IDENTIFICATION</scope>
    <source>
        <strain evidence="7">CBS 342.82</strain>
    </source>
</reference>
<feature type="region of interest" description="Disordered" evidence="4">
    <location>
        <begin position="82"/>
        <end position="114"/>
    </location>
</feature>
<proteinExistence type="predicted"/>
<sequence>MASTTSHSPSAPPFRAARALPLACRECQRKKTRCDRTYPCTPCTRGGIPCVPSTRKPRTKAGAKAVDAELRSRIAKLERLVESFQGEEPNPTSSNGSISPKDAESSSATSPASPNTTKYIAGTFWHSLTAEPQPAMTEALWQVFLEHVEPVYKFLHVPTLRAFMERGEPLYGQDAESLCNKALRAAIYFAAAVAMTESECQVYFSKPRDQVVSHFRKHVDLALHAADSLNTNDLATLQAMGLYITSLRVIDSSRRAWSLMGLLVRIARGSYLHREIPGESIYIAELRRRLWHNLVFLDCYSSVDRGSEPAIHPDSFSRLPPTHCNDSDFGPDSIALIPREGEVTDMTVARVSQEGSPLVLRLSSPEDAVSSETWQQRLESAYNYQRSIQTKYLQYCDPAVPRHLMILGIGYAASHSIILRAVRPIHCSPTSIPPRVDSPWVLQLAVNILRHCDRATNCGKLDGWRLMPWVPWHAIAVALAGLCSIRGTPLADEAWGLVDRSMAYNAAMVADSRNGLLWKPLERLRRKAAVFRDQSSMPTAPPSQPNFLPDIDPAAPSIPDGSQHQRQQQQQQQTLPPGDTMATYDLGFDEEILLPDAGFAFSAEMLSSLPPADASWFDWESMVKDMDDTGMNGMQMV</sequence>
<dbReference type="OrthoDB" id="424974at2759"/>
<dbReference type="CDD" id="cd00067">
    <property type="entry name" value="GAL4"/>
    <property type="match status" value="1"/>
</dbReference>
<dbReference type="InterPro" id="IPR001138">
    <property type="entry name" value="Zn2Cys6_DnaBD"/>
</dbReference>
<dbReference type="SMART" id="SM00906">
    <property type="entry name" value="Fungal_trans"/>
    <property type="match status" value="1"/>
</dbReference>
<evidence type="ECO:0000256" key="2">
    <source>
        <dbReference type="ARBA" id="ARBA00022723"/>
    </source>
</evidence>
<dbReference type="InterPro" id="IPR050613">
    <property type="entry name" value="Sec_Metabolite_Reg"/>
</dbReference>
<feature type="compositionally biased region" description="Low complexity" evidence="4">
    <location>
        <begin position="549"/>
        <end position="573"/>
    </location>
</feature>
<organism evidence="7">
    <name type="scientific">Dissoconium aciculare CBS 342.82</name>
    <dbReference type="NCBI Taxonomy" id="1314786"/>
    <lineage>
        <taxon>Eukaryota</taxon>
        <taxon>Fungi</taxon>
        <taxon>Dikarya</taxon>
        <taxon>Ascomycota</taxon>
        <taxon>Pezizomycotina</taxon>
        <taxon>Dothideomycetes</taxon>
        <taxon>Dothideomycetidae</taxon>
        <taxon>Mycosphaerellales</taxon>
        <taxon>Dissoconiaceae</taxon>
        <taxon>Dissoconium</taxon>
    </lineage>
</organism>
<keyword evidence="2" id="KW-0479">Metal-binding</keyword>
<dbReference type="PANTHER" id="PTHR31001">
    <property type="entry name" value="UNCHARACTERIZED TRANSCRIPTIONAL REGULATORY PROTEIN"/>
    <property type="match status" value="1"/>
</dbReference>
<dbReference type="GO" id="GO:0006351">
    <property type="term" value="P:DNA-templated transcription"/>
    <property type="evidence" value="ECO:0007669"/>
    <property type="project" value="InterPro"/>
</dbReference>
<dbReference type="CDD" id="cd12148">
    <property type="entry name" value="fungal_TF_MHR"/>
    <property type="match status" value="1"/>
</dbReference>